<comment type="caution">
    <text evidence="5">The sequence shown here is derived from an EMBL/GenBank/DDBJ whole genome shotgun (WGS) entry which is preliminary data.</text>
</comment>
<dbReference type="Gene3D" id="3.50.50.60">
    <property type="entry name" value="FAD/NAD(P)-binding domain"/>
    <property type="match status" value="1"/>
</dbReference>
<feature type="non-terminal residue" evidence="5">
    <location>
        <position position="54"/>
    </location>
</feature>
<dbReference type="SUPFAM" id="SSF51905">
    <property type="entry name" value="FAD/NAD(P)-binding domain"/>
    <property type="match status" value="1"/>
</dbReference>
<dbReference type="AlphaFoldDB" id="A0A9D2DVZ1"/>
<sequence length="54" mass="5685">MIPVIGAGLAGSEAAWQLAEHGVEVELVEQKPAHRSPAHTSDAFCELVCSNSLK</sequence>
<dbReference type="InterPro" id="IPR036188">
    <property type="entry name" value="FAD/NAD-bd_sf"/>
</dbReference>
<evidence type="ECO:0000259" key="4">
    <source>
        <dbReference type="Pfam" id="PF01134"/>
    </source>
</evidence>
<organism evidence="5 6">
    <name type="scientific">Candidatus Gallimonas intestinigallinarum</name>
    <dbReference type="NCBI Taxonomy" id="2838604"/>
    <lineage>
        <taxon>Bacteria</taxon>
        <taxon>Bacillati</taxon>
        <taxon>Bacillota</taxon>
        <taxon>Clostridia</taxon>
        <taxon>Candidatus Gallimonas</taxon>
    </lineage>
</organism>
<dbReference type="InterPro" id="IPR040131">
    <property type="entry name" value="MnmG_N"/>
</dbReference>
<evidence type="ECO:0000313" key="6">
    <source>
        <dbReference type="Proteomes" id="UP000824044"/>
    </source>
</evidence>
<gene>
    <name evidence="5" type="ORF">H9812_01060</name>
</gene>
<protein>
    <submittedName>
        <fullName evidence="5">FAD-dependent oxidoreductase</fullName>
    </submittedName>
</protein>
<dbReference type="Proteomes" id="UP000824044">
    <property type="component" value="Unassembled WGS sequence"/>
</dbReference>
<keyword evidence="2" id="KW-0285">Flavoprotein</keyword>
<comment type="cofactor">
    <cofactor evidence="1">
        <name>FAD</name>
        <dbReference type="ChEBI" id="CHEBI:57692"/>
    </cofactor>
</comment>
<evidence type="ECO:0000256" key="3">
    <source>
        <dbReference type="ARBA" id="ARBA00022827"/>
    </source>
</evidence>
<evidence type="ECO:0000256" key="2">
    <source>
        <dbReference type="ARBA" id="ARBA00022630"/>
    </source>
</evidence>
<reference evidence="5" key="1">
    <citation type="journal article" date="2021" name="PeerJ">
        <title>Extensive microbial diversity within the chicken gut microbiome revealed by metagenomics and culture.</title>
        <authorList>
            <person name="Gilroy R."/>
            <person name="Ravi A."/>
            <person name="Getino M."/>
            <person name="Pursley I."/>
            <person name="Horton D.L."/>
            <person name="Alikhan N.F."/>
            <person name="Baker D."/>
            <person name="Gharbi K."/>
            <person name="Hall N."/>
            <person name="Watson M."/>
            <person name="Adriaenssens E.M."/>
            <person name="Foster-Nyarko E."/>
            <person name="Jarju S."/>
            <person name="Secka A."/>
            <person name="Antonio M."/>
            <person name="Oren A."/>
            <person name="Chaudhuri R.R."/>
            <person name="La Ragione R."/>
            <person name="Hildebrand F."/>
            <person name="Pallen M.J."/>
        </authorList>
    </citation>
    <scope>NUCLEOTIDE SEQUENCE</scope>
    <source>
        <strain evidence="5">CHK33-5263</strain>
    </source>
</reference>
<keyword evidence="3" id="KW-0274">FAD</keyword>
<dbReference type="Pfam" id="PF01134">
    <property type="entry name" value="GIDA"/>
    <property type="match status" value="1"/>
</dbReference>
<evidence type="ECO:0000313" key="5">
    <source>
        <dbReference type="EMBL" id="HIZ24056.1"/>
    </source>
</evidence>
<feature type="domain" description="MnmG N-terminal" evidence="4">
    <location>
        <begin position="2"/>
        <end position="53"/>
    </location>
</feature>
<name>A0A9D2DVZ1_9FIRM</name>
<proteinExistence type="predicted"/>
<dbReference type="EMBL" id="DXBS01000024">
    <property type="protein sequence ID" value="HIZ24056.1"/>
    <property type="molecule type" value="Genomic_DNA"/>
</dbReference>
<reference evidence="5" key="2">
    <citation type="submission" date="2021-04" db="EMBL/GenBank/DDBJ databases">
        <authorList>
            <person name="Gilroy R."/>
        </authorList>
    </citation>
    <scope>NUCLEOTIDE SEQUENCE</scope>
    <source>
        <strain evidence="5">CHK33-5263</strain>
    </source>
</reference>
<evidence type="ECO:0000256" key="1">
    <source>
        <dbReference type="ARBA" id="ARBA00001974"/>
    </source>
</evidence>
<accession>A0A9D2DVZ1</accession>